<dbReference type="RefSeq" id="WP_199469106.1">
    <property type="nucleotide sequence ID" value="NZ_JAEMNX010000017.1"/>
</dbReference>
<keyword evidence="4" id="KW-1185">Reference proteome</keyword>
<dbReference type="SUPFAM" id="SSF54637">
    <property type="entry name" value="Thioesterase/thiol ester dehydrase-isomerase"/>
    <property type="match status" value="1"/>
</dbReference>
<reference evidence="3" key="1">
    <citation type="submission" date="2020-12" db="EMBL/GenBank/DDBJ databases">
        <title>Marinomonas arctica sp. nov., a psychrotolerant bacterium isolated from the Arctic.</title>
        <authorList>
            <person name="Zhang Y."/>
        </authorList>
    </citation>
    <scope>NUCLEOTIDE SEQUENCE</scope>
    <source>
        <strain evidence="3">C1424</strain>
    </source>
</reference>
<evidence type="ECO:0000256" key="1">
    <source>
        <dbReference type="ARBA" id="ARBA00005953"/>
    </source>
</evidence>
<dbReference type="AlphaFoldDB" id="A0A934JRU5"/>
<dbReference type="InterPro" id="IPR050563">
    <property type="entry name" value="4-hydroxybenzoyl-CoA_TE"/>
</dbReference>
<dbReference type="Gene3D" id="3.10.129.10">
    <property type="entry name" value="Hotdog Thioesterase"/>
    <property type="match status" value="1"/>
</dbReference>
<name>A0A934JRU5_9GAMM</name>
<dbReference type="PANTHER" id="PTHR31793">
    <property type="entry name" value="4-HYDROXYBENZOYL-COA THIOESTERASE FAMILY MEMBER"/>
    <property type="match status" value="1"/>
</dbReference>
<dbReference type="Pfam" id="PF13279">
    <property type="entry name" value="4HBT_2"/>
    <property type="match status" value="1"/>
</dbReference>
<evidence type="ECO:0000313" key="4">
    <source>
        <dbReference type="Proteomes" id="UP000628710"/>
    </source>
</evidence>
<accession>A0A934JRU5</accession>
<dbReference type="CDD" id="cd00586">
    <property type="entry name" value="4HBT"/>
    <property type="match status" value="1"/>
</dbReference>
<dbReference type="EMBL" id="JAEMNX010000017">
    <property type="protein sequence ID" value="MBJ7538698.1"/>
    <property type="molecule type" value="Genomic_DNA"/>
</dbReference>
<organism evidence="3 4">
    <name type="scientific">Marinomonas transparens</name>
    <dbReference type="NCBI Taxonomy" id="2795388"/>
    <lineage>
        <taxon>Bacteria</taxon>
        <taxon>Pseudomonadati</taxon>
        <taxon>Pseudomonadota</taxon>
        <taxon>Gammaproteobacteria</taxon>
        <taxon>Oceanospirillales</taxon>
        <taxon>Oceanospirillaceae</taxon>
        <taxon>Marinomonas</taxon>
    </lineage>
</organism>
<dbReference type="PANTHER" id="PTHR31793:SF27">
    <property type="entry name" value="NOVEL THIOESTERASE SUPERFAMILY DOMAIN AND SAPOSIN A-TYPE DOMAIN CONTAINING PROTEIN (0610012H03RIK)"/>
    <property type="match status" value="1"/>
</dbReference>
<comment type="caution">
    <text evidence="3">The sequence shown here is derived from an EMBL/GenBank/DDBJ whole genome shotgun (WGS) entry which is preliminary data.</text>
</comment>
<dbReference type="InterPro" id="IPR029069">
    <property type="entry name" value="HotDog_dom_sf"/>
</dbReference>
<evidence type="ECO:0000256" key="2">
    <source>
        <dbReference type="ARBA" id="ARBA00022801"/>
    </source>
</evidence>
<dbReference type="Proteomes" id="UP000628710">
    <property type="component" value="Unassembled WGS sequence"/>
</dbReference>
<protein>
    <submittedName>
        <fullName evidence="3">Acyl-CoA thioesterase</fullName>
    </submittedName>
</protein>
<evidence type="ECO:0000313" key="3">
    <source>
        <dbReference type="EMBL" id="MBJ7538698.1"/>
    </source>
</evidence>
<comment type="similarity">
    <text evidence="1">Belongs to the 4-hydroxybenzoyl-CoA thioesterase family.</text>
</comment>
<keyword evidence="2" id="KW-0378">Hydrolase</keyword>
<sequence length="135" mass="15882">MIETEIDLEIPFHDVDVMRVAWHGHYAKYLEIARCKMMDLIHYNCSEMEETGYVWPVIDMHIRYAQPLKFQQKIKVRATLVEWENRLKVNYLIFDAESGKRLTKASTVQVAVDIESGEMQFFSPSILFEKLGIPQ</sequence>
<dbReference type="GO" id="GO:0047617">
    <property type="term" value="F:fatty acyl-CoA hydrolase activity"/>
    <property type="evidence" value="ECO:0007669"/>
    <property type="project" value="TreeGrafter"/>
</dbReference>
<proteinExistence type="inferred from homology"/>
<gene>
    <name evidence="3" type="ORF">I8J31_13510</name>
</gene>